<dbReference type="Gene3D" id="2.60.40.10">
    <property type="entry name" value="Immunoglobulins"/>
    <property type="match status" value="1"/>
</dbReference>
<proteinExistence type="inferred from homology"/>
<keyword evidence="4" id="KW-0378">Hydrolase</keyword>
<gene>
    <name evidence="5" type="ORF">LY90DRAFT_663131</name>
</gene>
<evidence type="ECO:0000256" key="4">
    <source>
        <dbReference type="ARBA" id="ARBA00022801"/>
    </source>
</evidence>
<dbReference type="EMBL" id="MCOG01000002">
    <property type="protein sequence ID" value="ORY86482.1"/>
    <property type="molecule type" value="Genomic_DNA"/>
</dbReference>
<dbReference type="GO" id="GO:0008422">
    <property type="term" value="F:beta-glucosidase activity"/>
    <property type="evidence" value="ECO:0007669"/>
    <property type="project" value="UniProtKB-EC"/>
</dbReference>
<dbReference type="AlphaFoldDB" id="A0A1Y2FR45"/>
<dbReference type="InterPro" id="IPR013783">
    <property type="entry name" value="Ig-like_fold"/>
</dbReference>
<organism evidence="5 6">
    <name type="scientific">Neocallimastix californiae</name>
    <dbReference type="NCBI Taxonomy" id="1754190"/>
    <lineage>
        <taxon>Eukaryota</taxon>
        <taxon>Fungi</taxon>
        <taxon>Fungi incertae sedis</taxon>
        <taxon>Chytridiomycota</taxon>
        <taxon>Chytridiomycota incertae sedis</taxon>
        <taxon>Neocallimastigomycetes</taxon>
        <taxon>Neocallimastigales</taxon>
        <taxon>Neocallimastigaceae</taxon>
        <taxon>Neocallimastix</taxon>
    </lineage>
</organism>
<accession>A0A1Y2FR45</accession>
<evidence type="ECO:0000313" key="5">
    <source>
        <dbReference type="EMBL" id="ORY86482.1"/>
    </source>
</evidence>
<comment type="similarity">
    <text evidence="2">Belongs to the glycosyl hydrolase 3 family.</text>
</comment>
<evidence type="ECO:0000313" key="6">
    <source>
        <dbReference type="Proteomes" id="UP000193920"/>
    </source>
</evidence>
<dbReference type="PANTHER" id="PTHR42715">
    <property type="entry name" value="BETA-GLUCOSIDASE"/>
    <property type="match status" value="1"/>
</dbReference>
<comment type="catalytic activity">
    <reaction evidence="1">
        <text>Hydrolysis of terminal, non-reducing beta-D-glucosyl residues with release of beta-D-glucose.</text>
        <dbReference type="EC" id="3.2.1.21"/>
    </reaction>
</comment>
<comment type="caution">
    <text evidence="5">The sequence shown here is derived from an EMBL/GenBank/DDBJ whole genome shotgun (WGS) entry which is preliminary data.</text>
</comment>
<reference evidence="5 6" key="1">
    <citation type="submission" date="2016-08" db="EMBL/GenBank/DDBJ databases">
        <title>A Parts List for Fungal Cellulosomes Revealed by Comparative Genomics.</title>
        <authorList>
            <consortium name="DOE Joint Genome Institute"/>
            <person name="Haitjema C.H."/>
            <person name="Gilmore S.P."/>
            <person name="Henske J.K."/>
            <person name="Solomon K.V."/>
            <person name="De Groot R."/>
            <person name="Kuo A."/>
            <person name="Mondo S.J."/>
            <person name="Salamov A.A."/>
            <person name="Labutti K."/>
            <person name="Zhao Z."/>
            <person name="Chiniquy J."/>
            <person name="Barry K."/>
            <person name="Brewer H.M."/>
            <person name="Purvine S.O."/>
            <person name="Wright A.T."/>
            <person name="Boxma B."/>
            <person name="Van Alen T."/>
            <person name="Hackstein J.H."/>
            <person name="Baker S.E."/>
            <person name="Grigoriev I.V."/>
            <person name="O'Malley M.A."/>
        </authorList>
    </citation>
    <scope>NUCLEOTIDE SEQUENCE [LARGE SCALE GENOMIC DNA]</scope>
    <source>
        <strain evidence="5 6">G1</strain>
    </source>
</reference>
<name>A0A1Y2FR45_9FUNG</name>
<protein>
    <recommendedName>
        <fullName evidence="3">beta-glucosidase</fullName>
        <ecNumber evidence="3">3.2.1.21</ecNumber>
    </recommendedName>
</protein>
<dbReference type="PANTHER" id="PTHR42715:SF10">
    <property type="entry name" value="BETA-GLUCOSIDASE"/>
    <property type="match status" value="1"/>
</dbReference>
<dbReference type="EC" id="3.2.1.21" evidence="3"/>
<keyword evidence="6" id="KW-1185">Reference proteome</keyword>
<evidence type="ECO:0000256" key="2">
    <source>
        <dbReference type="ARBA" id="ARBA00005336"/>
    </source>
</evidence>
<evidence type="ECO:0000256" key="1">
    <source>
        <dbReference type="ARBA" id="ARBA00000448"/>
    </source>
</evidence>
<dbReference type="STRING" id="1754190.A0A1Y2FR45"/>
<sequence>MNNMGAIMEEPEYEISVADMYEGKVALYVLSRISGKGADRKFIKDDYSPLSNFSHETDTDNKEGVLLWVIVISILWPVKRYIPLFGFGLSYTDFEYTVQHVHLVGEEFVMEVVVKNKGEWKGKEVLQLCLSKSSTHSDEPYQVLVQFEKNQIIKSRLRRLSISVI</sequence>
<dbReference type="Proteomes" id="UP000193920">
    <property type="component" value="Unassembled WGS sequence"/>
</dbReference>
<dbReference type="OrthoDB" id="47059at2759"/>
<dbReference type="InterPro" id="IPR050288">
    <property type="entry name" value="Cellulose_deg_GH3"/>
</dbReference>
<evidence type="ECO:0000256" key="3">
    <source>
        <dbReference type="ARBA" id="ARBA00012744"/>
    </source>
</evidence>